<dbReference type="SUPFAM" id="SSF48726">
    <property type="entry name" value="Immunoglobulin"/>
    <property type="match status" value="2"/>
</dbReference>
<evidence type="ECO:0000256" key="2">
    <source>
        <dbReference type="ARBA" id="ARBA00023157"/>
    </source>
</evidence>
<dbReference type="EMBL" id="CP111026">
    <property type="protein sequence ID" value="WAR27551.1"/>
    <property type="molecule type" value="Genomic_DNA"/>
</dbReference>
<dbReference type="InterPro" id="IPR036179">
    <property type="entry name" value="Ig-like_dom_sf"/>
</dbReference>
<accession>A0ABY7G8G3</accession>
<evidence type="ECO:0000313" key="7">
    <source>
        <dbReference type="Proteomes" id="UP001164746"/>
    </source>
</evidence>
<dbReference type="PROSITE" id="PS51257">
    <property type="entry name" value="PROKAR_LIPOPROTEIN"/>
    <property type="match status" value="1"/>
</dbReference>
<dbReference type="InterPro" id="IPR013783">
    <property type="entry name" value="Ig-like_fold"/>
</dbReference>
<evidence type="ECO:0000313" key="6">
    <source>
        <dbReference type="EMBL" id="WAR27551.1"/>
    </source>
</evidence>
<name>A0ABY7G8G3_MYAAR</name>
<protein>
    <submittedName>
        <fullName evidence="6">OBCAM-like protein</fullName>
    </submittedName>
</protein>
<feature type="domain" description="Ig-like" evidence="5">
    <location>
        <begin position="78"/>
        <end position="169"/>
    </location>
</feature>
<proteinExistence type="predicted"/>
<evidence type="ECO:0000256" key="4">
    <source>
        <dbReference type="ARBA" id="ARBA00023319"/>
    </source>
</evidence>
<evidence type="ECO:0000256" key="1">
    <source>
        <dbReference type="ARBA" id="ARBA00022729"/>
    </source>
</evidence>
<dbReference type="InterPro" id="IPR003599">
    <property type="entry name" value="Ig_sub"/>
</dbReference>
<keyword evidence="7" id="KW-1185">Reference proteome</keyword>
<dbReference type="InterPro" id="IPR052598">
    <property type="entry name" value="IgSF_CEA-related"/>
</dbReference>
<dbReference type="Gene3D" id="2.60.40.10">
    <property type="entry name" value="Immunoglobulins"/>
    <property type="match status" value="1"/>
</dbReference>
<organism evidence="6 7">
    <name type="scientific">Mya arenaria</name>
    <name type="common">Soft-shell clam</name>
    <dbReference type="NCBI Taxonomy" id="6604"/>
    <lineage>
        <taxon>Eukaryota</taxon>
        <taxon>Metazoa</taxon>
        <taxon>Spiralia</taxon>
        <taxon>Lophotrochozoa</taxon>
        <taxon>Mollusca</taxon>
        <taxon>Bivalvia</taxon>
        <taxon>Autobranchia</taxon>
        <taxon>Heteroconchia</taxon>
        <taxon>Euheterodonta</taxon>
        <taxon>Imparidentia</taxon>
        <taxon>Neoheterodontei</taxon>
        <taxon>Myida</taxon>
        <taxon>Myoidea</taxon>
        <taxon>Myidae</taxon>
        <taxon>Mya</taxon>
    </lineage>
</organism>
<keyword evidence="1" id="KW-0732">Signal</keyword>
<dbReference type="InterPro" id="IPR007110">
    <property type="entry name" value="Ig-like_dom"/>
</dbReference>
<dbReference type="Proteomes" id="UP001164746">
    <property type="component" value="Chromosome 15"/>
</dbReference>
<evidence type="ECO:0000256" key="3">
    <source>
        <dbReference type="ARBA" id="ARBA00023180"/>
    </source>
</evidence>
<dbReference type="PROSITE" id="PS50835">
    <property type="entry name" value="IG_LIKE"/>
    <property type="match status" value="1"/>
</dbReference>
<evidence type="ECO:0000259" key="5">
    <source>
        <dbReference type="PROSITE" id="PS50835"/>
    </source>
</evidence>
<gene>
    <name evidence="6" type="ORF">MAR_013255</name>
</gene>
<dbReference type="PANTHER" id="PTHR44337:SF20">
    <property type="entry name" value="CARCINOEMBRYONIC ANTIGEN-RELATED CELL ADHESION MOLECULE 5-RELATED"/>
    <property type="match status" value="1"/>
</dbReference>
<keyword evidence="2" id="KW-1015">Disulfide bond</keyword>
<sequence>MIDGPDRLECTSNNVNVSPSLRVVVGSTFSISCTADSKPPPSTFILSGPGGYNLPMSFTGITRTQAGSYSVEAMNNPPSVPTLRVNGTAVQGTVNIIKGNSKVFNCSTDSNPASSYSWTYPRGSSGISTLRVANFLHSTDDGDYTCTVQNRMISSFGSFQNGVNMTTITMARK</sequence>
<dbReference type="PANTHER" id="PTHR44337">
    <property type="entry name" value="CARCINOEMBRYONIC ANTIGEN-RELATED CELL ADHESION MOLECULE 8"/>
    <property type="match status" value="1"/>
</dbReference>
<keyword evidence="4" id="KW-0393">Immunoglobulin domain</keyword>
<reference evidence="6" key="1">
    <citation type="submission" date="2022-11" db="EMBL/GenBank/DDBJ databases">
        <title>Centuries of genome instability and evolution in soft-shell clam transmissible cancer (bioRxiv).</title>
        <authorList>
            <person name="Hart S.F.M."/>
            <person name="Yonemitsu M.A."/>
            <person name="Giersch R.M."/>
            <person name="Beal B.F."/>
            <person name="Arriagada G."/>
            <person name="Davis B.W."/>
            <person name="Ostrander E.A."/>
            <person name="Goff S.P."/>
            <person name="Metzger M.J."/>
        </authorList>
    </citation>
    <scope>NUCLEOTIDE SEQUENCE</scope>
    <source>
        <strain evidence="6">MELC-2E11</strain>
        <tissue evidence="6">Siphon/mantle</tissue>
    </source>
</reference>
<dbReference type="SMART" id="SM00409">
    <property type="entry name" value="IG"/>
    <property type="match status" value="2"/>
</dbReference>
<keyword evidence="3" id="KW-0325">Glycoprotein</keyword>